<dbReference type="PANTHER" id="PTHR46796">
    <property type="entry name" value="HTH-TYPE TRANSCRIPTIONAL ACTIVATOR RHAS-RELATED"/>
    <property type="match status" value="1"/>
</dbReference>
<dbReference type="InterPro" id="IPR035418">
    <property type="entry name" value="AraC-bd_2"/>
</dbReference>
<dbReference type="SUPFAM" id="SSF46689">
    <property type="entry name" value="Homeodomain-like"/>
    <property type="match status" value="1"/>
</dbReference>
<gene>
    <name evidence="5" type="ORF">GCM10025881_26730</name>
</gene>
<organism evidence="5 6">
    <name type="scientific">Pseudolysinimonas kribbensis</name>
    <dbReference type="NCBI Taxonomy" id="433641"/>
    <lineage>
        <taxon>Bacteria</taxon>
        <taxon>Bacillati</taxon>
        <taxon>Actinomycetota</taxon>
        <taxon>Actinomycetes</taxon>
        <taxon>Micrococcales</taxon>
        <taxon>Microbacteriaceae</taxon>
        <taxon>Pseudolysinimonas</taxon>
    </lineage>
</organism>
<dbReference type="PANTHER" id="PTHR46796:SF6">
    <property type="entry name" value="ARAC SUBFAMILY"/>
    <property type="match status" value="1"/>
</dbReference>
<keyword evidence="6" id="KW-1185">Reference proteome</keyword>
<keyword evidence="3" id="KW-0804">Transcription</keyword>
<evidence type="ECO:0000256" key="1">
    <source>
        <dbReference type="ARBA" id="ARBA00023015"/>
    </source>
</evidence>
<sequence>MRPGDVTLFDSTVPASVASSDGYRSLCVRLPHQLVGVSRSAMSELTAIRFAPDDGLTPAFGALLATVDRAWDRIPGRARSLAAHNTADLLTTIFLTTLGRRPARPADETDLERMLRYVDRHLADPELSPGVIAAAHYMSLRRAHGIFHDAGLTIAGAILRRRLERCRADLIDVADAEVPVARIGVRWGFRTATQFGRAFRTGFGEPPATYRSRFGAE</sequence>
<dbReference type="Proteomes" id="UP001157034">
    <property type="component" value="Unassembled WGS sequence"/>
</dbReference>
<proteinExistence type="predicted"/>
<protein>
    <recommendedName>
        <fullName evidence="4">HTH araC/xylS-type domain-containing protein</fullName>
    </recommendedName>
</protein>
<dbReference type="Pfam" id="PF14525">
    <property type="entry name" value="AraC_binding_2"/>
    <property type="match status" value="1"/>
</dbReference>
<dbReference type="EMBL" id="BSVB01000001">
    <property type="protein sequence ID" value="GMA95849.1"/>
    <property type="molecule type" value="Genomic_DNA"/>
</dbReference>
<evidence type="ECO:0000259" key="4">
    <source>
        <dbReference type="PROSITE" id="PS01124"/>
    </source>
</evidence>
<dbReference type="InterPro" id="IPR009057">
    <property type="entry name" value="Homeodomain-like_sf"/>
</dbReference>
<accession>A0ABQ6K637</accession>
<comment type="caution">
    <text evidence="5">The sequence shown here is derived from an EMBL/GenBank/DDBJ whole genome shotgun (WGS) entry which is preliminary data.</text>
</comment>
<dbReference type="InterPro" id="IPR050204">
    <property type="entry name" value="AraC_XylS_family_regulators"/>
</dbReference>
<dbReference type="Gene3D" id="1.10.10.60">
    <property type="entry name" value="Homeodomain-like"/>
    <property type="match status" value="1"/>
</dbReference>
<evidence type="ECO:0000313" key="5">
    <source>
        <dbReference type="EMBL" id="GMA95849.1"/>
    </source>
</evidence>
<evidence type="ECO:0000256" key="3">
    <source>
        <dbReference type="ARBA" id="ARBA00023163"/>
    </source>
</evidence>
<dbReference type="SMART" id="SM00342">
    <property type="entry name" value="HTH_ARAC"/>
    <property type="match status" value="1"/>
</dbReference>
<dbReference type="Pfam" id="PF12833">
    <property type="entry name" value="HTH_18"/>
    <property type="match status" value="1"/>
</dbReference>
<evidence type="ECO:0000313" key="6">
    <source>
        <dbReference type="Proteomes" id="UP001157034"/>
    </source>
</evidence>
<keyword evidence="1" id="KW-0805">Transcription regulation</keyword>
<dbReference type="InterPro" id="IPR018060">
    <property type="entry name" value="HTH_AraC"/>
</dbReference>
<dbReference type="PROSITE" id="PS01124">
    <property type="entry name" value="HTH_ARAC_FAMILY_2"/>
    <property type="match status" value="1"/>
</dbReference>
<name>A0ABQ6K637_9MICO</name>
<keyword evidence="2" id="KW-0238">DNA-binding</keyword>
<feature type="domain" description="HTH araC/xylS-type" evidence="4">
    <location>
        <begin position="112"/>
        <end position="213"/>
    </location>
</feature>
<evidence type="ECO:0000256" key="2">
    <source>
        <dbReference type="ARBA" id="ARBA00023125"/>
    </source>
</evidence>
<reference evidence="6" key="1">
    <citation type="journal article" date="2019" name="Int. J. Syst. Evol. Microbiol.">
        <title>The Global Catalogue of Microorganisms (GCM) 10K type strain sequencing project: providing services to taxonomists for standard genome sequencing and annotation.</title>
        <authorList>
            <consortium name="The Broad Institute Genomics Platform"/>
            <consortium name="The Broad Institute Genome Sequencing Center for Infectious Disease"/>
            <person name="Wu L."/>
            <person name="Ma J."/>
        </authorList>
    </citation>
    <scope>NUCLEOTIDE SEQUENCE [LARGE SCALE GENOMIC DNA]</scope>
    <source>
        <strain evidence="6">NBRC 108894</strain>
    </source>
</reference>